<dbReference type="AlphaFoldDB" id="A0A2P2Q6N3"/>
<protein>
    <submittedName>
        <fullName evidence="1">Uncharacterized protein</fullName>
    </submittedName>
</protein>
<organism evidence="1">
    <name type="scientific">Rhizophora mucronata</name>
    <name type="common">Asiatic mangrove</name>
    <dbReference type="NCBI Taxonomy" id="61149"/>
    <lineage>
        <taxon>Eukaryota</taxon>
        <taxon>Viridiplantae</taxon>
        <taxon>Streptophyta</taxon>
        <taxon>Embryophyta</taxon>
        <taxon>Tracheophyta</taxon>
        <taxon>Spermatophyta</taxon>
        <taxon>Magnoliopsida</taxon>
        <taxon>eudicotyledons</taxon>
        <taxon>Gunneridae</taxon>
        <taxon>Pentapetalae</taxon>
        <taxon>rosids</taxon>
        <taxon>fabids</taxon>
        <taxon>Malpighiales</taxon>
        <taxon>Rhizophoraceae</taxon>
        <taxon>Rhizophora</taxon>
    </lineage>
</organism>
<name>A0A2P2Q6N3_RHIMU</name>
<reference evidence="1" key="1">
    <citation type="submission" date="2018-02" db="EMBL/GenBank/DDBJ databases">
        <title>Rhizophora mucronata_Transcriptome.</title>
        <authorList>
            <person name="Meera S.P."/>
            <person name="Sreeshan A."/>
            <person name="Augustine A."/>
        </authorList>
    </citation>
    <scope>NUCLEOTIDE SEQUENCE</scope>
    <source>
        <tissue evidence="1">Leaf</tissue>
    </source>
</reference>
<sequence>MHLKSSHLIEQRCPCPTDRRQSILPHSFRIKIRLNP</sequence>
<dbReference type="EMBL" id="GGEC01082154">
    <property type="protein sequence ID" value="MBX62638.1"/>
    <property type="molecule type" value="Transcribed_RNA"/>
</dbReference>
<accession>A0A2P2Q6N3</accession>
<proteinExistence type="predicted"/>
<evidence type="ECO:0000313" key="1">
    <source>
        <dbReference type="EMBL" id="MBX62638.1"/>
    </source>
</evidence>